<dbReference type="AlphaFoldDB" id="A0A7C3PDU1"/>
<feature type="domain" description="SLH" evidence="2">
    <location>
        <begin position="34"/>
        <end position="97"/>
    </location>
</feature>
<dbReference type="InterPro" id="IPR051465">
    <property type="entry name" value="Cell_Envelope_Struct_Comp"/>
</dbReference>
<protein>
    <submittedName>
        <fullName evidence="3">S-layer homology domain-containing protein</fullName>
    </submittedName>
</protein>
<dbReference type="PANTHER" id="PTHR43308:SF5">
    <property type="entry name" value="S-LAYER PROTEIN _ PEPTIDOGLYCAN ENDO-BETA-N-ACETYLGLUCOSAMINIDASE"/>
    <property type="match status" value="1"/>
</dbReference>
<reference evidence="3" key="1">
    <citation type="journal article" date="2020" name="mSystems">
        <title>Genome- and Community-Level Interaction Insights into Carbon Utilization and Element Cycling Functions of Hydrothermarchaeota in Hydrothermal Sediment.</title>
        <authorList>
            <person name="Zhou Z."/>
            <person name="Liu Y."/>
            <person name="Xu W."/>
            <person name="Pan J."/>
            <person name="Luo Z.H."/>
            <person name="Li M."/>
        </authorList>
    </citation>
    <scope>NUCLEOTIDE SEQUENCE [LARGE SCALE GENOMIC DNA]</scope>
    <source>
        <strain evidence="3">SpSt-418</strain>
    </source>
</reference>
<comment type="caution">
    <text evidence="3">The sequence shown here is derived from an EMBL/GenBank/DDBJ whole genome shotgun (WGS) entry which is preliminary data.</text>
</comment>
<feature type="domain" description="SLH" evidence="2">
    <location>
        <begin position="159"/>
        <end position="223"/>
    </location>
</feature>
<sequence>MSYSVLKTSTAVFVALGIVSGAAAPIVMQAPVNAQSAFPDVPSNYWANNFIQELVQRGVIAGFPDGTFRPEEPVTRAQYAAMLRKAFEKPSTRNSVRFVDVPSGYWAEAAIQYAYTTGFMAGYPGNEFRPDENIPRAQVLVSLANGLEYAATNPVDTVLLAFQDSNTIPNYARTSIAAATEQRIVVNYPNVRILSPNRVATRAEVAAFIYQALVSQGEAVAINSPYIVGQQATPTVRIPAGTQIPAVYSQTDRILLYQDEPKPFPTTLQVAQNIVSSDGTVLIPAGSSIVGEFRTTKQGAQFFAQEVVYANGRRLPMSATSELVTTTQTIRKGASAGDILIGTVVGAGAAAGIAGVTGDRNIAADETLIGAGVGALASVFLGRERVDLFAINPDTNLALTLSSDLVIPPAASPR</sequence>
<dbReference type="PROSITE" id="PS51272">
    <property type="entry name" value="SLH"/>
    <property type="match status" value="3"/>
</dbReference>
<dbReference type="Pfam" id="PF00395">
    <property type="entry name" value="SLH"/>
    <property type="match status" value="3"/>
</dbReference>
<feature type="domain" description="SLH" evidence="2">
    <location>
        <begin position="98"/>
        <end position="157"/>
    </location>
</feature>
<accession>A0A7C3PDU1</accession>
<evidence type="ECO:0000256" key="1">
    <source>
        <dbReference type="SAM" id="SignalP"/>
    </source>
</evidence>
<dbReference type="InterPro" id="IPR001119">
    <property type="entry name" value="SLH_dom"/>
</dbReference>
<evidence type="ECO:0000313" key="3">
    <source>
        <dbReference type="EMBL" id="HFM96638.1"/>
    </source>
</evidence>
<name>A0A7C3PDU1_9CYAN</name>
<keyword evidence="1" id="KW-0732">Signal</keyword>
<dbReference type="EMBL" id="DSRU01000039">
    <property type="protein sequence ID" value="HFM96638.1"/>
    <property type="molecule type" value="Genomic_DNA"/>
</dbReference>
<dbReference type="PANTHER" id="PTHR43308">
    <property type="entry name" value="OUTER MEMBRANE PROTEIN ALPHA-RELATED"/>
    <property type="match status" value="1"/>
</dbReference>
<organism evidence="3">
    <name type="scientific">Oscillatoriales cyanobacterium SpSt-418</name>
    <dbReference type="NCBI Taxonomy" id="2282169"/>
    <lineage>
        <taxon>Bacteria</taxon>
        <taxon>Bacillati</taxon>
        <taxon>Cyanobacteriota</taxon>
        <taxon>Cyanophyceae</taxon>
        <taxon>Oscillatoriophycideae</taxon>
        <taxon>Oscillatoriales</taxon>
    </lineage>
</organism>
<proteinExistence type="predicted"/>
<feature type="signal peptide" evidence="1">
    <location>
        <begin position="1"/>
        <end position="24"/>
    </location>
</feature>
<evidence type="ECO:0000259" key="2">
    <source>
        <dbReference type="PROSITE" id="PS51272"/>
    </source>
</evidence>
<gene>
    <name evidence="3" type="ORF">ENR64_02525</name>
</gene>
<feature type="chain" id="PRO_5027900612" evidence="1">
    <location>
        <begin position="25"/>
        <end position="414"/>
    </location>
</feature>